<dbReference type="AlphaFoldDB" id="A0ABD5WT09"/>
<sequence>MPSPFEVVFFGLFAVAALLKWRLLDRLLSGEFSPWNLLGEYRDGKQSAGDDE</sequence>
<dbReference type="EMBL" id="JBHSZH010000005">
    <property type="protein sequence ID" value="MFC7082307.1"/>
    <property type="molecule type" value="Genomic_DNA"/>
</dbReference>
<keyword evidence="2" id="KW-1185">Reference proteome</keyword>
<evidence type="ECO:0000313" key="2">
    <source>
        <dbReference type="Proteomes" id="UP001596407"/>
    </source>
</evidence>
<organism evidence="1 2">
    <name type="scientific">Halorussus caseinilyticus</name>
    <dbReference type="NCBI Taxonomy" id="3034025"/>
    <lineage>
        <taxon>Archaea</taxon>
        <taxon>Methanobacteriati</taxon>
        <taxon>Methanobacteriota</taxon>
        <taxon>Stenosarchaea group</taxon>
        <taxon>Halobacteria</taxon>
        <taxon>Halobacteriales</taxon>
        <taxon>Haladaptataceae</taxon>
        <taxon>Halorussus</taxon>
    </lineage>
</organism>
<dbReference type="RefSeq" id="WP_276279698.1">
    <property type="nucleotide sequence ID" value="NZ_CP119809.1"/>
</dbReference>
<protein>
    <submittedName>
        <fullName evidence="1">Uncharacterized protein</fullName>
    </submittedName>
</protein>
<dbReference type="GeneID" id="79304277"/>
<proteinExistence type="predicted"/>
<name>A0ABD5WT09_9EURY</name>
<evidence type="ECO:0000313" key="1">
    <source>
        <dbReference type="EMBL" id="MFC7082307.1"/>
    </source>
</evidence>
<dbReference type="Proteomes" id="UP001596407">
    <property type="component" value="Unassembled WGS sequence"/>
</dbReference>
<reference evidence="1 2" key="1">
    <citation type="journal article" date="2019" name="Int. J. Syst. Evol. Microbiol.">
        <title>The Global Catalogue of Microorganisms (GCM) 10K type strain sequencing project: providing services to taxonomists for standard genome sequencing and annotation.</title>
        <authorList>
            <consortium name="The Broad Institute Genomics Platform"/>
            <consortium name="The Broad Institute Genome Sequencing Center for Infectious Disease"/>
            <person name="Wu L."/>
            <person name="Ma J."/>
        </authorList>
    </citation>
    <scope>NUCLEOTIDE SEQUENCE [LARGE SCALE GENOMIC DNA]</scope>
    <source>
        <strain evidence="1 2">DT72</strain>
    </source>
</reference>
<gene>
    <name evidence="1" type="ORF">ACFQJ6_21705</name>
</gene>
<comment type="caution">
    <text evidence="1">The sequence shown here is derived from an EMBL/GenBank/DDBJ whole genome shotgun (WGS) entry which is preliminary data.</text>
</comment>
<accession>A0ABD5WT09</accession>